<evidence type="ECO:0000313" key="2">
    <source>
        <dbReference type="Proteomes" id="UP000735302"/>
    </source>
</evidence>
<proteinExistence type="predicted"/>
<sequence>MHVLTKRCNSRDQFVCSPTIPLVSCFRRGQSSPPPAHQSAPICPSGDGLWLAVSLLRRLWKQWIQFSRGHQGSRVTSARRQT</sequence>
<accession>A0AAV4DDU5</accession>
<organism evidence="1 2">
    <name type="scientific">Plakobranchus ocellatus</name>
    <dbReference type="NCBI Taxonomy" id="259542"/>
    <lineage>
        <taxon>Eukaryota</taxon>
        <taxon>Metazoa</taxon>
        <taxon>Spiralia</taxon>
        <taxon>Lophotrochozoa</taxon>
        <taxon>Mollusca</taxon>
        <taxon>Gastropoda</taxon>
        <taxon>Heterobranchia</taxon>
        <taxon>Euthyneura</taxon>
        <taxon>Panpulmonata</taxon>
        <taxon>Sacoglossa</taxon>
        <taxon>Placobranchoidea</taxon>
        <taxon>Plakobranchidae</taxon>
        <taxon>Plakobranchus</taxon>
    </lineage>
</organism>
<dbReference type="Proteomes" id="UP000735302">
    <property type="component" value="Unassembled WGS sequence"/>
</dbReference>
<name>A0AAV4DDU5_9GAST</name>
<evidence type="ECO:0000313" key="1">
    <source>
        <dbReference type="EMBL" id="GFO42402.1"/>
    </source>
</evidence>
<gene>
    <name evidence="1" type="ORF">PoB_006890700</name>
</gene>
<dbReference type="AlphaFoldDB" id="A0AAV4DDU5"/>
<dbReference type="EMBL" id="BLXT01007807">
    <property type="protein sequence ID" value="GFO42402.1"/>
    <property type="molecule type" value="Genomic_DNA"/>
</dbReference>
<keyword evidence="2" id="KW-1185">Reference proteome</keyword>
<protein>
    <submittedName>
        <fullName evidence="1">Uncharacterized protein</fullName>
    </submittedName>
</protein>
<reference evidence="1 2" key="1">
    <citation type="journal article" date="2021" name="Elife">
        <title>Chloroplast acquisition without the gene transfer in kleptoplastic sea slugs, Plakobranchus ocellatus.</title>
        <authorList>
            <person name="Maeda T."/>
            <person name="Takahashi S."/>
            <person name="Yoshida T."/>
            <person name="Shimamura S."/>
            <person name="Takaki Y."/>
            <person name="Nagai Y."/>
            <person name="Toyoda A."/>
            <person name="Suzuki Y."/>
            <person name="Arimoto A."/>
            <person name="Ishii H."/>
            <person name="Satoh N."/>
            <person name="Nishiyama T."/>
            <person name="Hasebe M."/>
            <person name="Maruyama T."/>
            <person name="Minagawa J."/>
            <person name="Obokata J."/>
            <person name="Shigenobu S."/>
        </authorList>
    </citation>
    <scope>NUCLEOTIDE SEQUENCE [LARGE SCALE GENOMIC DNA]</scope>
</reference>
<comment type="caution">
    <text evidence="1">The sequence shown here is derived from an EMBL/GenBank/DDBJ whole genome shotgun (WGS) entry which is preliminary data.</text>
</comment>